<dbReference type="InterPro" id="IPR037518">
    <property type="entry name" value="MPN"/>
</dbReference>
<evidence type="ECO:0000256" key="1">
    <source>
        <dbReference type="ARBA" id="ARBA00022670"/>
    </source>
</evidence>
<dbReference type="InterPro" id="IPR028090">
    <property type="entry name" value="JAB_dom_prok"/>
</dbReference>
<dbReference type="GO" id="GO:0008237">
    <property type="term" value="F:metallopeptidase activity"/>
    <property type="evidence" value="ECO:0007669"/>
    <property type="project" value="UniProtKB-KW"/>
</dbReference>
<keyword evidence="3" id="KW-0378">Hydrolase</keyword>
<dbReference type="GO" id="GO:0006508">
    <property type="term" value="P:proteolysis"/>
    <property type="evidence" value="ECO:0007669"/>
    <property type="project" value="UniProtKB-KW"/>
</dbReference>
<evidence type="ECO:0000313" key="8">
    <source>
        <dbReference type="EMBL" id="PRX17235.1"/>
    </source>
</evidence>
<evidence type="ECO:0000313" key="9">
    <source>
        <dbReference type="Proteomes" id="UP000239415"/>
    </source>
</evidence>
<organism evidence="8 9">
    <name type="scientific">Actinoplanes italicus</name>
    <dbReference type="NCBI Taxonomy" id="113567"/>
    <lineage>
        <taxon>Bacteria</taxon>
        <taxon>Bacillati</taxon>
        <taxon>Actinomycetota</taxon>
        <taxon>Actinomycetes</taxon>
        <taxon>Micromonosporales</taxon>
        <taxon>Micromonosporaceae</taxon>
        <taxon>Actinoplanes</taxon>
    </lineage>
</organism>
<dbReference type="PROSITE" id="PS50249">
    <property type="entry name" value="MPN"/>
    <property type="match status" value="1"/>
</dbReference>
<dbReference type="Pfam" id="PF14464">
    <property type="entry name" value="Prok-JAB"/>
    <property type="match status" value="1"/>
</dbReference>
<feature type="region of interest" description="Disordered" evidence="6">
    <location>
        <begin position="152"/>
        <end position="176"/>
    </location>
</feature>
<dbReference type="AlphaFoldDB" id="A0A2T0K329"/>
<dbReference type="GO" id="GO:0000502">
    <property type="term" value="C:proteasome complex"/>
    <property type="evidence" value="ECO:0007669"/>
    <property type="project" value="UniProtKB-KW"/>
</dbReference>
<evidence type="ECO:0000256" key="5">
    <source>
        <dbReference type="ARBA" id="ARBA00023049"/>
    </source>
</evidence>
<name>A0A2T0K329_9ACTN</name>
<evidence type="ECO:0000256" key="3">
    <source>
        <dbReference type="ARBA" id="ARBA00022801"/>
    </source>
</evidence>
<gene>
    <name evidence="8" type="ORF">CLV67_11611</name>
</gene>
<evidence type="ECO:0000256" key="4">
    <source>
        <dbReference type="ARBA" id="ARBA00022833"/>
    </source>
</evidence>
<keyword evidence="2" id="KW-0479">Metal-binding</keyword>
<dbReference type="GO" id="GO:0046872">
    <property type="term" value="F:metal ion binding"/>
    <property type="evidence" value="ECO:0007669"/>
    <property type="project" value="UniProtKB-KW"/>
</dbReference>
<keyword evidence="1" id="KW-0645">Protease</keyword>
<evidence type="ECO:0000256" key="6">
    <source>
        <dbReference type="SAM" id="MobiDB-lite"/>
    </source>
</evidence>
<dbReference type="SUPFAM" id="SSF102712">
    <property type="entry name" value="JAB1/MPN domain"/>
    <property type="match status" value="1"/>
</dbReference>
<dbReference type="OrthoDB" id="3292458at2"/>
<dbReference type="EMBL" id="PVMZ01000016">
    <property type="protein sequence ID" value="PRX17235.1"/>
    <property type="molecule type" value="Genomic_DNA"/>
</dbReference>
<dbReference type="RefSeq" id="WP_106325287.1">
    <property type="nucleotide sequence ID" value="NZ_BOMO01000149.1"/>
</dbReference>
<protein>
    <submittedName>
        <fullName evidence="8">Proteasome lid subunit RPN8/RPN11</fullName>
    </submittedName>
</protein>
<evidence type="ECO:0000259" key="7">
    <source>
        <dbReference type="PROSITE" id="PS50249"/>
    </source>
</evidence>
<dbReference type="Proteomes" id="UP000239415">
    <property type="component" value="Unassembled WGS sequence"/>
</dbReference>
<dbReference type="Gene3D" id="3.40.140.10">
    <property type="entry name" value="Cytidine Deaminase, domain 2"/>
    <property type="match status" value="1"/>
</dbReference>
<accession>A0A2T0K329</accession>
<keyword evidence="4" id="KW-0862">Zinc</keyword>
<evidence type="ECO:0000256" key="2">
    <source>
        <dbReference type="ARBA" id="ARBA00022723"/>
    </source>
</evidence>
<keyword evidence="5" id="KW-0482">Metalloprotease</keyword>
<keyword evidence="9" id="KW-1185">Reference proteome</keyword>
<sequence>MSTVVERYHVKFAPGLARILIEFLRQPEPVERGGVLLGRRGGAKIHVALAVFPPQLAHAAGHCAFDVSSIEYLRNATSTFDGDEMRPVEKIVGWVHTHPRHGLFLSGTDVTTFATWTQLDPAAVAVVIDPYLPDPDLDRIGWWAAPDEDEAAVEGPRMTGRRPVAEASPADPDTLSWEGSARLAAAVVEEGNGGRWELVSASGVHTVFPSPQIATEESEESA</sequence>
<feature type="domain" description="MPN" evidence="7">
    <location>
        <begin position="10"/>
        <end position="149"/>
    </location>
</feature>
<keyword evidence="8" id="KW-0647">Proteasome</keyword>
<proteinExistence type="predicted"/>
<comment type="caution">
    <text evidence="8">The sequence shown here is derived from an EMBL/GenBank/DDBJ whole genome shotgun (WGS) entry which is preliminary data.</text>
</comment>
<reference evidence="8 9" key="1">
    <citation type="submission" date="2018-03" db="EMBL/GenBank/DDBJ databases">
        <title>Genomic Encyclopedia of Archaeal and Bacterial Type Strains, Phase II (KMG-II): from individual species to whole genera.</title>
        <authorList>
            <person name="Goeker M."/>
        </authorList>
    </citation>
    <scope>NUCLEOTIDE SEQUENCE [LARGE SCALE GENOMIC DNA]</scope>
    <source>
        <strain evidence="8 9">DSM 43146</strain>
    </source>
</reference>